<dbReference type="InterPro" id="IPR000415">
    <property type="entry name" value="Nitroreductase-like"/>
</dbReference>
<dbReference type="Gene3D" id="3.40.109.10">
    <property type="entry name" value="NADH Oxidase"/>
    <property type="match status" value="1"/>
</dbReference>
<proteinExistence type="predicted"/>
<dbReference type="Proteomes" id="UP000295832">
    <property type="component" value="Unassembled WGS sequence"/>
</dbReference>
<comment type="caution">
    <text evidence="2">The sequence shown here is derived from an EMBL/GenBank/DDBJ whole genome shotgun (WGS) entry which is preliminary data.</text>
</comment>
<evidence type="ECO:0000313" key="3">
    <source>
        <dbReference type="Proteomes" id="UP000295832"/>
    </source>
</evidence>
<feature type="domain" description="Nitroreductase" evidence="1">
    <location>
        <begin position="8"/>
        <end position="170"/>
    </location>
</feature>
<sequence length="194" mass="21682">MEEVLKVIKERRSIRKYKDKDVAKNKIQKVLEGANWAPSNGNSQPWDFIVAKGEYVDKVCNVFYEWAKSYIPNAPYIPEEKKPLMLEYAKNFGGAPVHITVTYRSSGDEIKDEEALMAASAAIQNLTLVATEEDLGTVWIAGHVAHAEKTKEILGLDDNQKIAGIIPIGYPDINPPAPAREDPDLNKKVTWLGF</sequence>
<dbReference type="AlphaFoldDB" id="A0A4R8H0F3"/>
<dbReference type="EMBL" id="SOEG01000004">
    <property type="protein sequence ID" value="TDX52878.1"/>
    <property type="molecule type" value="Genomic_DNA"/>
</dbReference>
<dbReference type="InterPro" id="IPR052530">
    <property type="entry name" value="NAD(P)H_nitroreductase"/>
</dbReference>
<dbReference type="GO" id="GO:0016491">
    <property type="term" value="F:oxidoreductase activity"/>
    <property type="evidence" value="ECO:0007669"/>
    <property type="project" value="InterPro"/>
</dbReference>
<dbReference type="SUPFAM" id="SSF55469">
    <property type="entry name" value="FMN-dependent nitroreductase-like"/>
    <property type="match status" value="1"/>
</dbReference>
<dbReference type="PANTHER" id="PTHR43821:SF1">
    <property type="entry name" value="NAD(P)H NITROREDUCTASE YDJA-RELATED"/>
    <property type="match status" value="1"/>
</dbReference>
<name>A0A4R8H0F3_9FIRM</name>
<dbReference type="PANTHER" id="PTHR43821">
    <property type="entry name" value="NAD(P)H NITROREDUCTASE YDJA-RELATED"/>
    <property type="match status" value="1"/>
</dbReference>
<dbReference type="Pfam" id="PF00881">
    <property type="entry name" value="Nitroreductase"/>
    <property type="match status" value="1"/>
</dbReference>
<accession>A0A4R8H0F3</accession>
<gene>
    <name evidence="2" type="ORF">C7959_1043</name>
</gene>
<organism evidence="2 3">
    <name type="scientific">Orenia marismortui</name>
    <dbReference type="NCBI Taxonomy" id="46469"/>
    <lineage>
        <taxon>Bacteria</taxon>
        <taxon>Bacillati</taxon>
        <taxon>Bacillota</taxon>
        <taxon>Clostridia</taxon>
        <taxon>Halanaerobiales</taxon>
        <taxon>Halobacteroidaceae</taxon>
        <taxon>Orenia</taxon>
    </lineage>
</organism>
<evidence type="ECO:0000259" key="1">
    <source>
        <dbReference type="Pfam" id="PF00881"/>
    </source>
</evidence>
<keyword evidence="3" id="KW-1185">Reference proteome</keyword>
<dbReference type="InterPro" id="IPR029479">
    <property type="entry name" value="Nitroreductase"/>
</dbReference>
<dbReference type="RefSeq" id="WP_134115052.1">
    <property type="nucleotide sequence ID" value="NZ_SOEG01000004.1"/>
</dbReference>
<protein>
    <submittedName>
        <fullName evidence="2">Nitroreductase</fullName>
    </submittedName>
</protein>
<reference evidence="2 3" key="1">
    <citation type="submission" date="2019-03" db="EMBL/GenBank/DDBJ databases">
        <title>Subsurface microbial communities from deep shales in Ohio and West Virginia, USA.</title>
        <authorList>
            <person name="Wrighton K."/>
        </authorList>
    </citation>
    <scope>NUCLEOTIDE SEQUENCE [LARGE SCALE GENOMIC DNA]</scope>
    <source>
        <strain evidence="2 3">MSL 6dP</strain>
    </source>
</reference>
<dbReference type="STRING" id="926561.GCA_000379025_00307"/>
<evidence type="ECO:0000313" key="2">
    <source>
        <dbReference type="EMBL" id="TDX52878.1"/>
    </source>
</evidence>